<dbReference type="SUPFAM" id="SSF57756">
    <property type="entry name" value="Retrovirus zinc finger-like domains"/>
    <property type="match status" value="1"/>
</dbReference>
<feature type="compositionally biased region" description="Low complexity" evidence="8">
    <location>
        <begin position="280"/>
        <end position="297"/>
    </location>
</feature>
<dbReference type="InterPro" id="IPR012923">
    <property type="entry name" value="Csm3"/>
</dbReference>
<dbReference type="InterPro" id="IPR001878">
    <property type="entry name" value="Znf_CCHC"/>
</dbReference>
<keyword evidence="11" id="KW-1185">Reference proteome</keyword>
<dbReference type="Gene3D" id="4.10.60.10">
    <property type="entry name" value="Zinc finger, CCHC-type"/>
    <property type="match status" value="1"/>
</dbReference>
<accession>A0A484KWI2</accession>
<dbReference type="OrthoDB" id="437078at2759"/>
<dbReference type="GO" id="GO:0006974">
    <property type="term" value="P:DNA damage response"/>
    <property type="evidence" value="ECO:0007669"/>
    <property type="project" value="UniProtKB-KW"/>
</dbReference>
<dbReference type="GO" id="GO:0043111">
    <property type="term" value="P:replication fork arrest"/>
    <property type="evidence" value="ECO:0007669"/>
    <property type="project" value="TreeGrafter"/>
</dbReference>
<keyword evidence="3 7" id="KW-0227">DNA damage</keyword>
<comment type="similarity">
    <text evidence="2 7">Belongs to the CSM3 family.</text>
</comment>
<feature type="region of interest" description="Disordered" evidence="8">
    <location>
        <begin position="226"/>
        <end position="297"/>
    </location>
</feature>
<keyword evidence="6" id="KW-0863">Zinc-finger</keyword>
<evidence type="ECO:0000256" key="2">
    <source>
        <dbReference type="ARBA" id="ARBA00006075"/>
    </source>
</evidence>
<feature type="compositionally biased region" description="Low complexity" evidence="8">
    <location>
        <begin position="31"/>
        <end position="49"/>
    </location>
</feature>
<gene>
    <name evidence="10" type="ORF">CCAM_LOCUS8238</name>
</gene>
<dbReference type="GO" id="GO:0000076">
    <property type="term" value="P:DNA replication checkpoint signaling"/>
    <property type="evidence" value="ECO:0007669"/>
    <property type="project" value="UniProtKB-UniRule"/>
</dbReference>
<comment type="function">
    <text evidence="7">Plays an important role in the control of DNA replication and the maintenance of replication fork stability.</text>
</comment>
<dbReference type="AlphaFoldDB" id="A0A484KWI2"/>
<comment type="subcellular location">
    <subcellularLocation>
        <location evidence="1 7">Nucleus</location>
    </subcellularLocation>
</comment>
<keyword evidence="5 7" id="KW-0131">Cell cycle</keyword>
<keyword evidence="4 7" id="KW-0539">Nucleus</keyword>
<dbReference type="PANTHER" id="PTHR13220:SF11">
    <property type="entry name" value="TIMELESS-INTERACTING PROTEIN"/>
    <property type="match status" value="1"/>
</dbReference>
<evidence type="ECO:0000256" key="7">
    <source>
        <dbReference type="RuleBase" id="RU366049"/>
    </source>
</evidence>
<evidence type="ECO:0000256" key="4">
    <source>
        <dbReference type="ARBA" id="ARBA00023242"/>
    </source>
</evidence>
<feature type="domain" description="CCHC-type" evidence="9">
    <location>
        <begin position="16"/>
        <end position="29"/>
    </location>
</feature>
<keyword evidence="6" id="KW-0479">Metal-binding</keyword>
<evidence type="ECO:0000256" key="8">
    <source>
        <dbReference type="SAM" id="MobiDB-lite"/>
    </source>
</evidence>
<feature type="compositionally biased region" description="Basic and acidic residues" evidence="8">
    <location>
        <begin position="269"/>
        <end position="279"/>
    </location>
</feature>
<dbReference type="PANTHER" id="PTHR13220">
    <property type="entry name" value="TIMELESS INTERACTING-RELATED"/>
    <property type="match status" value="1"/>
</dbReference>
<dbReference type="EMBL" id="OOIL02000559">
    <property type="protein sequence ID" value="VFQ66462.1"/>
    <property type="molecule type" value="Genomic_DNA"/>
</dbReference>
<dbReference type="GO" id="GO:0031298">
    <property type="term" value="C:replication fork protection complex"/>
    <property type="evidence" value="ECO:0007669"/>
    <property type="project" value="TreeGrafter"/>
</dbReference>
<dbReference type="PROSITE" id="PS50158">
    <property type="entry name" value="ZF_CCHC"/>
    <property type="match status" value="1"/>
</dbReference>
<evidence type="ECO:0000313" key="10">
    <source>
        <dbReference type="EMBL" id="VFQ66462.1"/>
    </source>
</evidence>
<dbReference type="GO" id="GO:0008270">
    <property type="term" value="F:zinc ion binding"/>
    <property type="evidence" value="ECO:0007669"/>
    <property type="project" value="UniProtKB-KW"/>
</dbReference>
<feature type="region of interest" description="Disordered" evidence="8">
    <location>
        <begin position="168"/>
        <end position="200"/>
    </location>
</feature>
<evidence type="ECO:0000256" key="3">
    <source>
        <dbReference type="ARBA" id="ARBA00022763"/>
    </source>
</evidence>
<evidence type="ECO:0000259" key="9">
    <source>
        <dbReference type="PROSITE" id="PS50158"/>
    </source>
</evidence>
<evidence type="ECO:0000256" key="1">
    <source>
        <dbReference type="ARBA" id="ARBA00004123"/>
    </source>
</evidence>
<evidence type="ECO:0000256" key="5">
    <source>
        <dbReference type="ARBA" id="ARBA00023306"/>
    </source>
</evidence>
<keyword evidence="6" id="KW-0862">Zinc</keyword>
<evidence type="ECO:0000313" key="11">
    <source>
        <dbReference type="Proteomes" id="UP000595140"/>
    </source>
</evidence>
<organism evidence="10 11">
    <name type="scientific">Cuscuta campestris</name>
    <dbReference type="NCBI Taxonomy" id="132261"/>
    <lineage>
        <taxon>Eukaryota</taxon>
        <taxon>Viridiplantae</taxon>
        <taxon>Streptophyta</taxon>
        <taxon>Embryophyta</taxon>
        <taxon>Tracheophyta</taxon>
        <taxon>Spermatophyta</taxon>
        <taxon>Magnoliopsida</taxon>
        <taxon>eudicotyledons</taxon>
        <taxon>Gunneridae</taxon>
        <taxon>Pentapetalae</taxon>
        <taxon>asterids</taxon>
        <taxon>lamiids</taxon>
        <taxon>Solanales</taxon>
        <taxon>Convolvulaceae</taxon>
        <taxon>Cuscuteae</taxon>
        <taxon>Cuscuta</taxon>
        <taxon>Cuscuta subgen. Grammica</taxon>
        <taxon>Cuscuta sect. Cleistogrammica</taxon>
    </lineage>
</organism>
<dbReference type="GO" id="GO:0031297">
    <property type="term" value="P:replication fork processing"/>
    <property type="evidence" value="ECO:0007669"/>
    <property type="project" value="UniProtKB-UniRule"/>
</dbReference>
<dbReference type="Pfam" id="PF07962">
    <property type="entry name" value="Swi3"/>
    <property type="match status" value="1"/>
</dbReference>
<dbReference type="SMART" id="SM00343">
    <property type="entry name" value="ZnF_C2HC"/>
    <property type="match status" value="1"/>
</dbReference>
<sequence length="297" mass="32082">MERGGGGGGGAAPTGCYKCGRPGHWSRDCLSHPSNGNNPNSTSTSLPNSFASNRRSTPNASNSGAGGSSLLKPKAVPRTRPKLTADSLLSDDGIGHVLRHFPRAFKYHGRGHEVSDLGNLIGLYSDWHSRVLPYYSFDQFVHKVEKIGASKRVKLCLRNLREKVANGVDPAKLQENEAQEQISNEEQENMNLDEPSSLQKDAETNLEGDGFQQEMNHVWDSIVKEASPLPPHQPQGMSSDESGSSKEAQRGDVASEEVKGGSSSNEISEEQRARMEANKLKALQKAAAARAARTAPL</sequence>
<proteinExistence type="inferred from homology"/>
<dbReference type="Proteomes" id="UP000595140">
    <property type="component" value="Unassembled WGS sequence"/>
</dbReference>
<dbReference type="Pfam" id="PF00098">
    <property type="entry name" value="zf-CCHC"/>
    <property type="match status" value="1"/>
</dbReference>
<feature type="region of interest" description="Disordered" evidence="8">
    <location>
        <begin position="27"/>
        <end position="79"/>
    </location>
</feature>
<protein>
    <recommendedName>
        <fullName evidence="9">CCHC-type domain-containing protein</fullName>
    </recommendedName>
</protein>
<name>A0A484KWI2_9ASTE</name>
<dbReference type="InterPro" id="IPR040038">
    <property type="entry name" value="TIPIN/Csm3/Swi3"/>
</dbReference>
<evidence type="ECO:0000256" key="6">
    <source>
        <dbReference type="PROSITE-ProRule" id="PRU00047"/>
    </source>
</evidence>
<dbReference type="GO" id="GO:0003677">
    <property type="term" value="F:DNA binding"/>
    <property type="evidence" value="ECO:0007669"/>
    <property type="project" value="TreeGrafter"/>
</dbReference>
<reference evidence="10 11" key="1">
    <citation type="submission" date="2018-04" db="EMBL/GenBank/DDBJ databases">
        <authorList>
            <person name="Vogel A."/>
        </authorList>
    </citation>
    <scope>NUCLEOTIDE SEQUENCE [LARGE SCALE GENOMIC DNA]</scope>
</reference>
<dbReference type="InterPro" id="IPR036875">
    <property type="entry name" value="Znf_CCHC_sf"/>
</dbReference>